<comment type="function">
    <text evidence="6 8 9">Necessary for efficient RNA polymerase transcription elongation past template-encoded arresting sites. The arresting sites in DNA have the property of trapping a certain fraction of elongating RNA polymerases that pass through, resulting in locked ternary complexes. Cleavage of the nascent transcript by cleavage factors such as GreA or GreB allows the resumption of elongation from the new 3'terminus. GreA releases sequences of 2 to 3 nucleotides.</text>
</comment>
<evidence type="ECO:0000256" key="5">
    <source>
        <dbReference type="ARBA" id="ARBA00023163"/>
    </source>
</evidence>
<keyword evidence="5 8" id="KW-0804">Transcription</keyword>
<dbReference type="NCBIfam" id="NF001263">
    <property type="entry name" value="PRK00226.1-4"/>
    <property type="match status" value="1"/>
</dbReference>
<dbReference type="GO" id="GO:0032784">
    <property type="term" value="P:regulation of DNA-templated transcription elongation"/>
    <property type="evidence" value="ECO:0007669"/>
    <property type="project" value="UniProtKB-UniRule"/>
</dbReference>
<dbReference type="GO" id="GO:0003677">
    <property type="term" value="F:DNA binding"/>
    <property type="evidence" value="ECO:0007669"/>
    <property type="project" value="UniProtKB-UniRule"/>
</dbReference>
<dbReference type="PATRIC" id="fig|456163.3.peg.930"/>
<keyword evidence="13" id="KW-1185">Reference proteome</keyword>
<dbReference type="FunFam" id="1.10.287.180:FF:000001">
    <property type="entry name" value="Transcription elongation factor GreA"/>
    <property type="match status" value="1"/>
</dbReference>
<dbReference type="InterPro" id="IPR001437">
    <property type="entry name" value="Tscrpt_elong_fac_GreA/B_C"/>
</dbReference>
<comment type="similarity">
    <text evidence="1 8 9">Belongs to the GreA/GreB family.</text>
</comment>
<dbReference type="Pfam" id="PF03449">
    <property type="entry name" value="GreA_GreB_N"/>
    <property type="match status" value="1"/>
</dbReference>
<dbReference type="NCBIfam" id="TIGR01462">
    <property type="entry name" value="greA"/>
    <property type="match status" value="1"/>
</dbReference>
<dbReference type="PANTHER" id="PTHR30437:SF4">
    <property type="entry name" value="TRANSCRIPTION ELONGATION FACTOR GREA"/>
    <property type="match status" value="1"/>
</dbReference>
<dbReference type="Gene3D" id="1.10.287.180">
    <property type="entry name" value="Transcription elongation factor, GreA/GreB, N-terminal domain"/>
    <property type="match status" value="1"/>
</dbReference>
<evidence type="ECO:0000256" key="7">
    <source>
        <dbReference type="ARBA" id="ARBA00030776"/>
    </source>
</evidence>
<evidence type="ECO:0000259" key="10">
    <source>
        <dbReference type="Pfam" id="PF01272"/>
    </source>
</evidence>
<keyword evidence="12" id="KW-0251">Elongation factor</keyword>
<dbReference type="InterPro" id="IPR028624">
    <property type="entry name" value="Tscrpt_elong_fac_GreA/B"/>
</dbReference>
<comment type="caution">
    <text evidence="12">The sequence shown here is derived from an EMBL/GenBank/DDBJ whole genome shotgun (WGS) entry which is preliminary data.</text>
</comment>
<keyword evidence="4 8" id="KW-0238">DNA-binding</keyword>
<dbReference type="Pfam" id="PF01272">
    <property type="entry name" value="GreA_GreB"/>
    <property type="match status" value="1"/>
</dbReference>
<evidence type="ECO:0000256" key="6">
    <source>
        <dbReference type="ARBA" id="ARBA00024916"/>
    </source>
</evidence>
<evidence type="ECO:0000259" key="11">
    <source>
        <dbReference type="Pfam" id="PF03449"/>
    </source>
</evidence>
<evidence type="ECO:0000256" key="9">
    <source>
        <dbReference type="RuleBase" id="RU000556"/>
    </source>
</evidence>
<dbReference type="Proteomes" id="UP000053186">
    <property type="component" value="Unassembled WGS sequence"/>
</dbReference>
<dbReference type="InterPro" id="IPR023459">
    <property type="entry name" value="Tscrpt_elong_fac_GreA/B_fam"/>
</dbReference>
<keyword evidence="3 8" id="KW-0805">Transcription regulation</keyword>
<dbReference type="InterPro" id="IPR036953">
    <property type="entry name" value="GreA/GreB_C_sf"/>
</dbReference>
<dbReference type="EMBL" id="AIJQ01000004">
    <property type="protein sequence ID" value="EIA39540.1"/>
    <property type="molecule type" value="Genomic_DNA"/>
</dbReference>
<proteinExistence type="inferred from homology"/>
<dbReference type="GO" id="GO:0003746">
    <property type="term" value="F:translation elongation factor activity"/>
    <property type="evidence" value="ECO:0007669"/>
    <property type="project" value="UniProtKB-KW"/>
</dbReference>
<evidence type="ECO:0000256" key="8">
    <source>
        <dbReference type="HAMAP-Rule" id="MF_00105"/>
    </source>
</evidence>
<evidence type="ECO:0000256" key="4">
    <source>
        <dbReference type="ARBA" id="ARBA00023125"/>
    </source>
</evidence>
<dbReference type="AlphaFoldDB" id="H7GFM8"/>
<reference evidence="12 13" key="1">
    <citation type="journal article" date="2012" name="J. Bacteriol.">
        <title>Draft genome sequence of Thermus sp. strain RL, isolated from a hot water spring located atop the Himalayan ranges at Manikaran, India.</title>
        <authorList>
            <person name="Dwivedi V."/>
            <person name="Sangwan N."/>
            <person name="Nigam A."/>
            <person name="Garg N."/>
            <person name="Niharika N."/>
            <person name="Khurana P."/>
            <person name="Khurana J.P."/>
            <person name="Lal R."/>
        </authorList>
    </citation>
    <scope>NUCLEOTIDE SEQUENCE [LARGE SCALE GENOMIC DNA]</scope>
    <source>
        <strain evidence="12 13">RL</strain>
    </source>
</reference>
<accession>H7GFM8</accession>
<dbReference type="PROSITE" id="PS00830">
    <property type="entry name" value="GREAB_2"/>
    <property type="match status" value="1"/>
</dbReference>
<sequence length="164" mass="18368">MPLFAREEPMKKPVYLTPEGYRRLQEELNHLKTVKRQEISADFEQALEEGDLRENAGYDEARRAMWQNEARIAQLEDLLSRAVIVENGSFDQVALGCQVELETETGERLSLAIVGSHEADIFSGKISDESPLGQALLGKKVGDVVEIRGKKGAQVYTILEIKPL</sequence>
<keyword evidence="12" id="KW-0648">Protein biosynthesis</keyword>
<dbReference type="PANTHER" id="PTHR30437">
    <property type="entry name" value="TRANSCRIPTION ELONGATION FACTOR GREA"/>
    <property type="match status" value="1"/>
</dbReference>
<feature type="domain" description="Transcription elongation factor GreA/GreB C-terminal" evidence="10">
    <location>
        <begin position="91"/>
        <end position="162"/>
    </location>
</feature>
<dbReference type="PIRSF" id="PIRSF006092">
    <property type="entry name" value="GreA_GreB"/>
    <property type="match status" value="1"/>
</dbReference>
<dbReference type="SUPFAM" id="SSF54534">
    <property type="entry name" value="FKBP-like"/>
    <property type="match status" value="1"/>
</dbReference>
<dbReference type="SUPFAM" id="SSF46557">
    <property type="entry name" value="GreA transcript cleavage protein, N-terminal domain"/>
    <property type="match status" value="1"/>
</dbReference>
<evidence type="ECO:0000313" key="12">
    <source>
        <dbReference type="EMBL" id="EIA39540.1"/>
    </source>
</evidence>
<evidence type="ECO:0000256" key="1">
    <source>
        <dbReference type="ARBA" id="ARBA00008213"/>
    </source>
</evidence>
<name>H7GFM8_9DEIN</name>
<feature type="domain" description="Transcription elongation factor GreA/GreB N-terminal" evidence="11">
    <location>
        <begin position="14"/>
        <end position="84"/>
    </location>
</feature>
<dbReference type="InterPro" id="IPR036805">
    <property type="entry name" value="Tscrpt_elong_fac_GreA/B_N_sf"/>
</dbReference>
<dbReference type="Gene3D" id="3.10.50.30">
    <property type="entry name" value="Transcription elongation factor, GreA/GreB, C-terminal domain"/>
    <property type="match status" value="1"/>
</dbReference>
<evidence type="ECO:0000256" key="2">
    <source>
        <dbReference type="ARBA" id="ARBA00013729"/>
    </source>
</evidence>
<protein>
    <recommendedName>
        <fullName evidence="2 8">Transcription elongation factor GreA</fullName>
    </recommendedName>
    <alternativeName>
        <fullName evidence="7 8">Transcript cleavage factor GreA</fullName>
    </alternativeName>
</protein>
<dbReference type="GO" id="GO:0006354">
    <property type="term" value="P:DNA-templated transcription elongation"/>
    <property type="evidence" value="ECO:0007669"/>
    <property type="project" value="TreeGrafter"/>
</dbReference>
<dbReference type="InterPro" id="IPR022691">
    <property type="entry name" value="Tscrpt_elong_fac_GreA/B_N"/>
</dbReference>
<dbReference type="InterPro" id="IPR006359">
    <property type="entry name" value="Tscrpt_elong_fac_GreA"/>
</dbReference>
<evidence type="ECO:0000313" key="13">
    <source>
        <dbReference type="Proteomes" id="UP000053186"/>
    </source>
</evidence>
<organism evidence="12 13">
    <name type="scientific">Thermus parvatiensis</name>
    <dbReference type="NCBI Taxonomy" id="456163"/>
    <lineage>
        <taxon>Bacteria</taxon>
        <taxon>Thermotogati</taxon>
        <taxon>Deinococcota</taxon>
        <taxon>Deinococci</taxon>
        <taxon>Thermales</taxon>
        <taxon>Thermaceae</taxon>
        <taxon>Thermus</taxon>
    </lineage>
</organism>
<gene>
    <name evidence="8" type="primary">greA</name>
    <name evidence="12" type="ORF">RLTM_04711</name>
</gene>
<dbReference type="HAMAP" id="MF_00105">
    <property type="entry name" value="GreA_GreB"/>
    <property type="match status" value="1"/>
</dbReference>
<evidence type="ECO:0000256" key="3">
    <source>
        <dbReference type="ARBA" id="ARBA00023015"/>
    </source>
</evidence>
<dbReference type="InterPro" id="IPR018151">
    <property type="entry name" value="TF_GreA/GreB_CS"/>
</dbReference>
<dbReference type="GO" id="GO:0070063">
    <property type="term" value="F:RNA polymerase binding"/>
    <property type="evidence" value="ECO:0007669"/>
    <property type="project" value="InterPro"/>
</dbReference>